<sequence>MSEATLDDAALLAGFVAATLPGPAFGHREHVRVAFLFLRAHGDFGAAAVAFRAALRRFVAALGAEDRYHETLTWAYLALVHEHMDGHDDADSLAFLRRCPRLGQHRGGELEARCDVAALLASPLARRVLVWPSR</sequence>
<evidence type="ECO:0000313" key="2">
    <source>
        <dbReference type="Proteomes" id="UP000199400"/>
    </source>
</evidence>
<proteinExistence type="predicted"/>
<dbReference type="EMBL" id="FOMX01000019">
    <property type="protein sequence ID" value="SFE77073.1"/>
    <property type="molecule type" value="Genomic_DNA"/>
</dbReference>
<keyword evidence="2" id="KW-1185">Reference proteome</keyword>
<reference evidence="2" key="1">
    <citation type="submission" date="2016-10" db="EMBL/GenBank/DDBJ databases">
        <authorList>
            <person name="Varghese N."/>
            <person name="Submissions S."/>
        </authorList>
    </citation>
    <scope>NUCLEOTIDE SEQUENCE [LARGE SCALE GENOMIC DNA]</scope>
    <source>
        <strain evidence="2">ATCC 25963</strain>
    </source>
</reference>
<evidence type="ECO:0000313" key="1">
    <source>
        <dbReference type="EMBL" id="SFE77073.1"/>
    </source>
</evidence>
<gene>
    <name evidence="1" type="ORF">SAMN02745121_05468</name>
</gene>
<dbReference type="OrthoDB" id="72030at2"/>
<name>A0A1I2DAC9_9BACT</name>
<dbReference type="RefSeq" id="WP_096328750.1">
    <property type="nucleotide sequence ID" value="NZ_FOMX01000019.1"/>
</dbReference>
<dbReference type="AlphaFoldDB" id="A0A1I2DAC9"/>
<protein>
    <submittedName>
        <fullName evidence="1">Uncharacterized protein</fullName>
    </submittedName>
</protein>
<dbReference type="Proteomes" id="UP000199400">
    <property type="component" value="Unassembled WGS sequence"/>
</dbReference>
<accession>A0A1I2DAC9</accession>
<organism evidence="1 2">
    <name type="scientific">Nannocystis exedens</name>
    <dbReference type="NCBI Taxonomy" id="54"/>
    <lineage>
        <taxon>Bacteria</taxon>
        <taxon>Pseudomonadati</taxon>
        <taxon>Myxococcota</taxon>
        <taxon>Polyangia</taxon>
        <taxon>Nannocystales</taxon>
        <taxon>Nannocystaceae</taxon>
        <taxon>Nannocystis</taxon>
    </lineage>
</organism>